<dbReference type="Pfam" id="PF00117">
    <property type="entry name" value="GATase"/>
    <property type="match status" value="1"/>
</dbReference>
<dbReference type="NCBIfam" id="NF006562">
    <property type="entry name" value="PRK09065.1"/>
    <property type="match status" value="1"/>
</dbReference>
<proteinExistence type="predicted"/>
<evidence type="ECO:0000313" key="2">
    <source>
        <dbReference type="EMBL" id="RXJ63441.1"/>
    </source>
</evidence>
<organism evidence="2 3">
    <name type="scientific">Halarcobacter anaerophilus</name>
    <dbReference type="NCBI Taxonomy" id="877500"/>
    <lineage>
        <taxon>Bacteria</taxon>
        <taxon>Pseudomonadati</taxon>
        <taxon>Campylobacterota</taxon>
        <taxon>Epsilonproteobacteria</taxon>
        <taxon>Campylobacterales</taxon>
        <taxon>Arcobacteraceae</taxon>
        <taxon>Halarcobacter</taxon>
    </lineage>
</organism>
<dbReference type="Gene3D" id="3.40.50.880">
    <property type="match status" value="1"/>
</dbReference>
<dbReference type="STRING" id="877500.GCA_000935065_00487"/>
<dbReference type="InterPro" id="IPR017926">
    <property type="entry name" value="GATASE"/>
</dbReference>
<name>A0A4Q0Y527_9BACT</name>
<sequence length="239" mass="27437">MKKLFIIKTGKTFKNTLEENGDFEDWVIKRIDNENLEKKVIDIQAGHPLPNLEECAGVVLTGSHSMVTDEEPWSLKIEKWIPSLIENSIPLLGICYGHQLLAKSMQGFSTYHKKGMEIGTVNISLTKEAKDDELFKNLPESFKAHTIHSQTVEELPKDTIRLAFNTHDKNHSFRIGKNAWGVQFHPEYDKNIMKSYIKEVSKAKELPLEELLNNVEETKEANFVLKRFGEIVEKEVDND</sequence>
<evidence type="ECO:0000313" key="3">
    <source>
        <dbReference type="Proteomes" id="UP000290191"/>
    </source>
</evidence>
<dbReference type="GO" id="GO:0005829">
    <property type="term" value="C:cytosol"/>
    <property type="evidence" value="ECO:0007669"/>
    <property type="project" value="TreeGrafter"/>
</dbReference>
<dbReference type="InterPro" id="IPR044992">
    <property type="entry name" value="ChyE-like"/>
</dbReference>
<dbReference type="SUPFAM" id="SSF52317">
    <property type="entry name" value="Class I glutamine amidotransferase-like"/>
    <property type="match status" value="1"/>
</dbReference>
<dbReference type="RefSeq" id="WP_129081850.1">
    <property type="nucleotide sequence ID" value="NZ_CP041070.1"/>
</dbReference>
<protein>
    <submittedName>
        <fullName evidence="2">GMP synthase</fullName>
    </submittedName>
</protein>
<gene>
    <name evidence="2" type="ORF">CRV06_06580</name>
</gene>
<dbReference type="EMBL" id="PDKO01000004">
    <property type="protein sequence ID" value="RXJ63441.1"/>
    <property type="molecule type" value="Genomic_DNA"/>
</dbReference>
<reference evidence="2 3" key="1">
    <citation type="submission" date="2017-10" db="EMBL/GenBank/DDBJ databases">
        <title>Genomics of the genus Arcobacter.</title>
        <authorList>
            <person name="Perez-Cataluna A."/>
            <person name="Figueras M.J."/>
        </authorList>
    </citation>
    <scope>NUCLEOTIDE SEQUENCE [LARGE SCALE GENOMIC DNA]</scope>
    <source>
        <strain evidence="2 3">DSM 24636</strain>
    </source>
</reference>
<accession>A0A4Q0Y527</accession>
<dbReference type="OrthoDB" id="9813383at2"/>
<feature type="domain" description="Glutamine amidotransferase" evidence="1">
    <location>
        <begin position="23"/>
        <end position="193"/>
    </location>
</feature>
<dbReference type="PANTHER" id="PTHR42695:SF5">
    <property type="entry name" value="GLUTAMINE AMIDOTRANSFERASE YLR126C-RELATED"/>
    <property type="match status" value="1"/>
</dbReference>
<comment type="caution">
    <text evidence="2">The sequence shown here is derived from an EMBL/GenBank/DDBJ whole genome shotgun (WGS) entry which is preliminary data.</text>
</comment>
<dbReference type="Proteomes" id="UP000290191">
    <property type="component" value="Unassembled WGS sequence"/>
</dbReference>
<dbReference type="PROSITE" id="PS51273">
    <property type="entry name" value="GATASE_TYPE_1"/>
    <property type="match status" value="1"/>
</dbReference>
<dbReference type="PANTHER" id="PTHR42695">
    <property type="entry name" value="GLUTAMINE AMIDOTRANSFERASE YLR126C-RELATED"/>
    <property type="match status" value="1"/>
</dbReference>
<keyword evidence="3" id="KW-1185">Reference proteome</keyword>
<dbReference type="CDD" id="cd01741">
    <property type="entry name" value="GATase1_1"/>
    <property type="match status" value="1"/>
</dbReference>
<dbReference type="InterPro" id="IPR029062">
    <property type="entry name" value="Class_I_gatase-like"/>
</dbReference>
<evidence type="ECO:0000259" key="1">
    <source>
        <dbReference type="Pfam" id="PF00117"/>
    </source>
</evidence>
<dbReference type="AlphaFoldDB" id="A0A4Q0Y527"/>